<dbReference type="Proteomes" id="UP001549036">
    <property type="component" value="Unassembled WGS sequence"/>
</dbReference>
<proteinExistence type="predicted"/>
<organism evidence="1 2">
    <name type="scientific">Mesorhizobium shonense</name>
    <dbReference type="NCBI Taxonomy" id="1209948"/>
    <lineage>
        <taxon>Bacteria</taxon>
        <taxon>Pseudomonadati</taxon>
        <taxon>Pseudomonadota</taxon>
        <taxon>Alphaproteobacteria</taxon>
        <taxon>Hyphomicrobiales</taxon>
        <taxon>Phyllobacteriaceae</taxon>
        <taxon>Mesorhizobium</taxon>
    </lineage>
</organism>
<keyword evidence="2" id="KW-1185">Reference proteome</keyword>
<name>A0ABV2HJE2_9HYPH</name>
<dbReference type="EMBL" id="JBEPLM010000001">
    <property type="protein sequence ID" value="MET3590676.1"/>
    <property type="molecule type" value="Genomic_DNA"/>
</dbReference>
<comment type="caution">
    <text evidence="1">The sequence shown here is derived from an EMBL/GenBank/DDBJ whole genome shotgun (WGS) entry which is preliminary data.</text>
</comment>
<reference evidence="1 2" key="1">
    <citation type="submission" date="2024-06" db="EMBL/GenBank/DDBJ databases">
        <title>Genomic Encyclopedia of Type Strains, Phase IV (KMG-IV): sequencing the most valuable type-strain genomes for metagenomic binning, comparative biology and taxonomic classification.</title>
        <authorList>
            <person name="Goeker M."/>
        </authorList>
    </citation>
    <scope>NUCLEOTIDE SEQUENCE [LARGE SCALE GENOMIC DNA]</scope>
    <source>
        <strain evidence="1 2">DSM 29846</strain>
    </source>
</reference>
<evidence type="ECO:0000313" key="1">
    <source>
        <dbReference type="EMBL" id="MET3590676.1"/>
    </source>
</evidence>
<sequence length="30" mass="3299">MDRSVYEARWLLAPLLGLCVAFATAAILFS</sequence>
<accession>A0ABV2HJE2</accession>
<protein>
    <submittedName>
        <fullName evidence="1">Uncharacterized protein</fullName>
    </submittedName>
</protein>
<evidence type="ECO:0000313" key="2">
    <source>
        <dbReference type="Proteomes" id="UP001549036"/>
    </source>
</evidence>
<gene>
    <name evidence="1" type="ORF">ABID26_000055</name>
</gene>